<keyword evidence="2" id="KW-1185">Reference proteome</keyword>
<dbReference type="Gene3D" id="3.10.20.550">
    <property type="entry name" value="ASAP complex, SAP18 subunit"/>
    <property type="match status" value="1"/>
</dbReference>
<evidence type="ECO:0000313" key="2">
    <source>
        <dbReference type="Proteomes" id="UP000800200"/>
    </source>
</evidence>
<organism evidence="1 2">
    <name type="scientific">Zopfia rhizophila CBS 207.26</name>
    <dbReference type="NCBI Taxonomy" id="1314779"/>
    <lineage>
        <taxon>Eukaryota</taxon>
        <taxon>Fungi</taxon>
        <taxon>Dikarya</taxon>
        <taxon>Ascomycota</taxon>
        <taxon>Pezizomycotina</taxon>
        <taxon>Dothideomycetes</taxon>
        <taxon>Dothideomycetes incertae sedis</taxon>
        <taxon>Zopfiaceae</taxon>
        <taxon>Zopfia</taxon>
    </lineage>
</organism>
<sequence>THLLLSALPSLLPKPYTETRIAFRLIYGDIQGPTRPGIPGRFISRELGSVIVGASTEGD</sequence>
<feature type="non-terminal residue" evidence="1">
    <location>
        <position position="59"/>
    </location>
</feature>
<dbReference type="InterPro" id="IPR010516">
    <property type="entry name" value="SAP18"/>
</dbReference>
<dbReference type="OrthoDB" id="440566at2759"/>
<feature type="non-terminal residue" evidence="1">
    <location>
        <position position="1"/>
    </location>
</feature>
<accession>A0A6A6DZB9</accession>
<dbReference type="EMBL" id="ML994643">
    <property type="protein sequence ID" value="KAF2183290.1"/>
    <property type="molecule type" value="Genomic_DNA"/>
</dbReference>
<proteinExistence type="predicted"/>
<gene>
    <name evidence="1" type="ORF">K469DRAFT_476512</name>
</gene>
<dbReference type="Pfam" id="PF06487">
    <property type="entry name" value="SAP18"/>
    <property type="match status" value="1"/>
</dbReference>
<name>A0A6A6DZB9_9PEZI</name>
<evidence type="ECO:0000313" key="1">
    <source>
        <dbReference type="EMBL" id="KAF2183290.1"/>
    </source>
</evidence>
<dbReference type="InterPro" id="IPR042534">
    <property type="entry name" value="SAP18_sf"/>
</dbReference>
<dbReference type="AlphaFoldDB" id="A0A6A6DZB9"/>
<protein>
    <submittedName>
        <fullName evidence="1">Uncharacterized protein</fullName>
    </submittedName>
</protein>
<reference evidence="1" key="1">
    <citation type="journal article" date="2020" name="Stud. Mycol.">
        <title>101 Dothideomycetes genomes: a test case for predicting lifestyles and emergence of pathogens.</title>
        <authorList>
            <person name="Haridas S."/>
            <person name="Albert R."/>
            <person name="Binder M."/>
            <person name="Bloem J."/>
            <person name="Labutti K."/>
            <person name="Salamov A."/>
            <person name="Andreopoulos B."/>
            <person name="Baker S."/>
            <person name="Barry K."/>
            <person name="Bills G."/>
            <person name="Bluhm B."/>
            <person name="Cannon C."/>
            <person name="Castanera R."/>
            <person name="Culley D."/>
            <person name="Daum C."/>
            <person name="Ezra D."/>
            <person name="Gonzalez J."/>
            <person name="Henrissat B."/>
            <person name="Kuo A."/>
            <person name="Liang C."/>
            <person name="Lipzen A."/>
            <person name="Lutzoni F."/>
            <person name="Magnuson J."/>
            <person name="Mondo S."/>
            <person name="Nolan M."/>
            <person name="Ohm R."/>
            <person name="Pangilinan J."/>
            <person name="Park H.-J."/>
            <person name="Ramirez L."/>
            <person name="Alfaro M."/>
            <person name="Sun H."/>
            <person name="Tritt A."/>
            <person name="Yoshinaga Y."/>
            <person name="Zwiers L.-H."/>
            <person name="Turgeon B."/>
            <person name="Goodwin S."/>
            <person name="Spatafora J."/>
            <person name="Crous P."/>
            <person name="Grigoriev I."/>
        </authorList>
    </citation>
    <scope>NUCLEOTIDE SEQUENCE</scope>
    <source>
        <strain evidence="1">CBS 207.26</strain>
    </source>
</reference>
<dbReference type="Proteomes" id="UP000800200">
    <property type="component" value="Unassembled WGS sequence"/>
</dbReference>